<keyword evidence="1" id="KW-0812">Transmembrane</keyword>
<keyword evidence="1" id="KW-1133">Transmembrane helix</keyword>
<protein>
    <recommendedName>
        <fullName evidence="4">DUF3311 domain-containing protein</fullName>
    </recommendedName>
</protein>
<comment type="caution">
    <text evidence="2">The sequence shown here is derived from an EMBL/GenBank/DDBJ whole genome shotgun (WGS) entry which is preliminary data.</text>
</comment>
<proteinExistence type="predicted"/>
<dbReference type="EMBL" id="VNHU01000014">
    <property type="protein sequence ID" value="TYP69996.1"/>
    <property type="molecule type" value="Genomic_DNA"/>
</dbReference>
<keyword evidence="1" id="KW-0472">Membrane</keyword>
<name>A0A5S5BUK2_9FLAO</name>
<gene>
    <name evidence="2" type="ORF">BD809_1146</name>
</gene>
<keyword evidence="3" id="KW-1185">Reference proteome</keyword>
<evidence type="ECO:0008006" key="4">
    <source>
        <dbReference type="Google" id="ProtNLM"/>
    </source>
</evidence>
<feature type="transmembrane region" description="Helical" evidence="1">
    <location>
        <begin position="9"/>
        <end position="28"/>
    </location>
</feature>
<evidence type="ECO:0000313" key="3">
    <source>
        <dbReference type="Proteomes" id="UP000324376"/>
    </source>
</evidence>
<organism evidence="2 3">
    <name type="scientific">Aquimarina intermedia</name>
    <dbReference type="NCBI Taxonomy" id="350814"/>
    <lineage>
        <taxon>Bacteria</taxon>
        <taxon>Pseudomonadati</taxon>
        <taxon>Bacteroidota</taxon>
        <taxon>Flavobacteriia</taxon>
        <taxon>Flavobacteriales</taxon>
        <taxon>Flavobacteriaceae</taxon>
        <taxon>Aquimarina</taxon>
    </lineage>
</organism>
<evidence type="ECO:0000313" key="2">
    <source>
        <dbReference type="EMBL" id="TYP69996.1"/>
    </source>
</evidence>
<reference evidence="2 3" key="1">
    <citation type="submission" date="2019-07" db="EMBL/GenBank/DDBJ databases">
        <title>Genomic Encyclopedia of Archaeal and Bacterial Type Strains, Phase II (KMG-II): from individual species to whole genera.</title>
        <authorList>
            <person name="Goeker M."/>
        </authorList>
    </citation>
    <scope>NUCLEOTIDE SEQUENCE [LARGE SCALE GENOMIC DNA]</scope>
    <source>
        <strain evidence="2 3">DSM 17527</strain>
    </source>
</reference>
<evidence type="ECO:0000256" key="1">
    <source>
        <dbReference type="SAM" id="Phobius"/>
    </source>
</evidence>
<dbReference type="Proteomes" id="UP000324376">
    <property type="component" value="Unassembled WGS sequence"/>
</dbReference>
<feature type="transmembrane region" description="Helical" evidence="1">
    <location>
        <begin position="40"/>
        <end position="59"/>
    </location>
</feature>
<sequence>MKRRHEQKLLVLSFVLLFLFNIPLLLIFNQSGDVGGIPLLYFFIFLIWLISILISAYLLKRFHE</sequence>
<dbReference type="AlphaFoldDB" id="A0A5S5BUK2"/>
<accession>A0A5S5BUK2</accession>